<comment type="caution">
    <text evidence="2">The sequence shown here is derived from an EMBL/GenBank/DDBJ whole genome shotgun (WGS) entry which is preliminary data.</text>
</comment>
<organism evidence="2">
    <name type="scientific">marine sediment metagenome</name>
    <dbReference type="NCBI Taxonomy" id="412755"/>
    <lineage>
        <taxon>unclassified sequences</taxon>
        <taxon>metagenomes</taxon>
        <taxon>ecological metagenomes</taxon>
    </lineage>
</organism>
<feature type="non-terminal residue" evidence="2">
    <location>
        <position position="52"/>
    </location>
</feature>
<name>X1BGH9_9ZZZZ</name>
<dbReference type="AlphaFoldDB" id="X1BGH9"/>
<sequence>MGKTHLLHAIGHMALANHIKVLYVSGEQFTNEFIQAIQQRKPRSSAINIEKL</sequence>
<evidence type="ECO:0000259" key="1">
    <source>
        <dbReference type="Pfam" id="PF00308"/>
    </source>
</evidence>
<dbReference type="EMBL" id="BART01019690">
    <property type="protein sequence ID" value="GAG95019.1"/>
    <property type="molecule type" value="Genomic_DNA"/>
</dbReference>
<gene>
    <name evidence="2" type="ORF">S01H4_36778</name>
</gene>
<dbReference type="SUPFAM" id="SSF52540">
    <property type="entry name" value="P-loop containing nucleoside triphosphate hydrolases"/>
    <property type="match status" value="1"/>
</dbReference>
<evidence type="ECO:0000313" key="2">
    <source>
        <dbReference type="EMBL" id="GAG95019.1"/>
    </source>
</evidence>
<accession>X1BGH9</accession>
<feature type="domain" description="Chromosomal replication initiator protein DnaA ATPAse" evidence="1">
    <location>
        <begin position="1"/>
        <end position="42"/>
    </location>
</feature>
<protein>
    <recommendedName>
        <fullName evidence="1">Chromosomal replication initiator protein DnaA ATPAse domain-containing protein</fullName>
    </recommendedName>
</protein>
<dbReference type="Pfam" id="PF00308">
    <property type="entry name" value="Bac_DnaA"/>
    <property type="match status" value="1"/>
</dbReference>
<proteinExistence type="predicted"/>
<dbReference type="InterPro" id="IPR027417">
    <property type="entry name" value="P-loop_NTPase"/>
</dbReference>
<reference evidence="2" key="1">
    <citation type="journal article" date="2014" name="Front. Microbiol.">
        <title>High frequency of phylogenetically diverse reductive dehalogenase-homologous genes in deep subseafloor sedimentary metagenomes.</title>
        <authorList>
            <person name="Kawai M."/>
            <person name="Futagami T."/>
            <person name="Toyoda A."/>
            <person name="Takaki Y."/>
            <person name="Nishi S."/>
            <person name="Hori S."/>
            <person name="Arai W."/>
            <person name="Tsubouchi T."/>
            <person name="Morono Y."/>
            <person name="Uchiyama I."/>
            <person name="Ito T."/>
            <person name="Fujiyama A."/>
            <person name="Inagaki F."/>
            <person name="Takami H."/>
        </authorList>
    </citation>
    <scope>NUCLEOTIDE SEQUENCE</scope>
    <source>
        <strain evidence="2">Expedition CK06-06</strain>
    </source>
</reference>
<dbReference type="InterPro" id="IPR013317">
    <property type="entry name" value="DnaA_dom"/>
</dbReference>
<dbReference type="Gene3D" id="3.40.50.300">
    <property type="entry name" value="P-loop containing nucleotide triphosphate hydrolases"/>
    <property type="match status" value="1"/>
</dbReference>